<reference evidence="7" key="1">
    <citation type="submission" date="2023-10" db="EMBL/GenBank/DDBJ databases">
        <authorList>
            <person name="Domelevo Entfellner J.-B."/>
        </authorList>
    </citation>
    <scope>NUCLEOTIDE SEQUENCE</scope>
</reference>
<evidence type="ECO:0000313" key="7">
    <source>
        <dbReference type="EMBL" id="CAJ1939829.1"/>
    </source>
</evidence>
<evidence type="ECO:0000256" key="1">
    <source>
        <dbReference type="ARBA" id="ARBA00001974"/>
    </source>
</evidence>
<dbReference type="InterPro" id="IPR050432">
    <property type="entry name" value="FAD-linked_Oxidoreductases_BP"/>
</dbReference>
<dbReference type="Proteomes" id="UP001189624">
    <property type="component" value="Chromosome 3"/>
</dbReference>
<dbReference type="AlphaFoldDB" id="A0AA86VCL0"/>
<keyword evidence="8" id="KW-1185">Reference proteome</keyword>
<dbReference type="InterPro" id="IPR016169">
    <property type="entry name" value="FAD-bd_PCMH_sub2"/>
</dbReference>
<keyword evidence="4" id="KW-0274">FAD</keyword>
<dbReference type="SUPFAM" id="SSF55103">
    <property type="entry name" value="FAD-linked oxidases, C-terminal domain"/>
    <property type="match status" value="1"/>
</dbReference>
<feature type="domain" description="Cytokinin dehydrogenase 1 FAD/cytokinin binding" evidence="6">
    <location>
        <begin position="47"/>
        <end position="323"/>
    </location>
</feature>
<dbReference type="Pfam" id="PF09265">
    <property type="entry name" value="Cytokin-bind"/>
    <property type="match status" value="1"/>
</dbReference>
<dbReference type="InterPro" id="IPR016170">
    <property type="entry name" value="Cytok_DH_C_sf"/>
</dbReference>
<comment type="cofactor">
    <cofactor evidence="1">
        <name>FAD</name>
        <dbReference type="ChEBI" id="CHEBI:57692"/>
    </cofactor>
</comment>
<dbReference type="InterPro" id="IPR036318">
    <property type="entry name" value="FAD-bd_PCMH-like_sf"/>
</dbReference>
<evidence type="ECO:0000256" key="5">
    <source>
        <dbReference type="ARBA" id="ARBA00023002"/>
    </source>
</evidence>
<evidence type="ECO:0000256" key="3">
    <source>
        <dbReference type="ARBA" id="ARBA00022630"/>
    </source>
</evidence>
<comment type="similarity">
    <text evidence="2">Belongs to the oxygen-dependent FAD-linked oxidoreductase family.</text>
</comment>
<dbReference type="GO" id="GO:0050660">
    <property type="term" value="F:flavin adenine dinucleotide binding"/>
    <property type="evidence" value="ECO:0007669"/>
    <property type="project" value="InterPro"/>
</dbReference>
<name>A0AA86VCL0_9FABA</name>
<dbReference type="GO" id="GO:0019139">
    <property type="term" value="F:cytokinin dehydrogenase activity"/>
    <property type="evidence" value="ECO:0007669"/>
    <property type="project" value="InterPro"/>
</dbReference>
<sequence length="324" mass="37431">MWFIYAGKGDLVSCSREKNSELFYGALGGLGQFGVITRARIPLGPAPTRVKWLHLLYTNFTAFSRDQEHLICFSEKNDTTASDYVEGKLLLNQPPLDLSFYPDSNHQRITSLVTQNGIIYIIELVKYYDNNSQARVQKDVADLVKGLSFVPTFIFEKDASYEEFLNRVQADELFLRSKGLWEVTHPWLNIWIPRSRILDFNEGVFKNIILKQNISSGISLVYPINRNKWDDKMSPVTPEEDVFYAVSFLRTADSLDMVEKFQAQNQQILEFCKRAGIKITEYLTGNKTQEQWMEHFGSKWKLFAHRKAEFDPNKILSPGQGIFQ</sequence>
<keyword evidence="3" id="KW-0285">Flavoprotein</keyword>
<evidence type="ECO:0000313" key="8">
    <source>
        <dbReference type="Proteomes" id="UP001189624"/>
    </source>
</evidence>
<keyword evidence="5" id="KW-0560">Oxidoreductase</keyword>
<dbReference type="SUPFAM" id="SSF56176">
    <property type="entry name" value="FAD-binding/transporter-associated domain-like"/>
    <property type="match status" value="1"/>
</dbReference>
<accession>A0AA86VCL0</accession>
<proteinExistence type="inferred from homology"/>
<dbReference type="InterPro" id="IPR015345">
    <property type="entry name" value="Cytokinin_DH_FAD/cytokin-bd"/>
</dbReference>
<gene>
    <name evidence="7" type="ORF">AYBTSS11_LOCUS9362</name>
</gene>
<dbReference type="PANTHER" id="PTHR13878:SF163">
    <property type="entry name" value="CYTOKININ DEHYDROGENASE"/>
    <property type="match status" value="1"/>
</dbReference>
<evidence type="ECO:0000256" key="2">
    <source>
        <dbReference type="ARBA" id="ARBA00005466"/>
    </source>
</evidence>
<evidence type="ECO:0000256" key="4">
    <source>
        <dbReference type="ARBA" id="ARBA00022827"/>
    </source>
</evidence>
<dbReference type="InterPro" id="IPR016164">
    <property type="entry name" value="FAD-linked_Oxase-like_C"/>
</dbReference>
<dbReference type="Gene3D" id="3.40.462.10">
    <property type="entry name" value="FAD-linked oxidases, C-terminal domain"/>
    <property type="match status" value="1"/>
</dbReference>
<organism evidence="7 8">
    <name type="scientific">Sphenostylis stenocarpa</name>
    <dbReference type="NCBI Taxonomy" id="92480"/>
    <lineage>
        <taxon>Eukaryota</taxon>
        <taxon>Viridiplantae</taxon>
        <taxon>Streptophyta</taxon>
        <taxon>Embryophyta</taxon>
        <taxon>Tracheophyta</taxon>
        <taxon>Spermatophyta</taxon>
        <taxon>Magnoliopsida</taxon>
        <taxon>eudicotyledons</taxon>
        <taxon>Gunneridae</taxon>
        <taxon>Pentapetalae</taxon>
        <taxon>rosids</taxon>
        <taxon>fabids</taxon>
        <taxon>Fabales</taxon>
        <taxon>Fabaceae</taxon>
        <taxon>Papilionoideae</taxon>
        <taxon>50 kb inversion clade</taxon>
        <taxon>NPAAA clade</taxon>
        <taxon>indigoferoid/millettioid clade</taxon>
        <taxon>Phaseoleae</taxon>
        <taxon>Sphenostylis</taxon>
    </lineage>
</organism>
<dbReference type="EMBL" id="OY731400">
    <property type="protein sequence ID" value="CAJ1939829.1"/>
    <property type="molecule type" value="Genomic_DNA"/>
</dbReference>
<protein>
    <recommendedName>
        <fullName evidence="6">Cytokinin dehydrogenase 1 FAD/cytokinin binding domain-containing protein</fullName>
    </recommendedName>
</protein>
<dbReference type="GO" id="GO:0009690">
    <property type="term" value="P:cytokinin metabolic process"/>
    <property type="evidence" value="ECO:0007669"/>
    <property type="project" value="InterPro"/>
</dbReference>
<dbReference type="Gramene" id="rna-AYBTSS11_LOCUS9362">
    <property type="protein sequence ID" value="CAJ1939829.1"/>
    <property type="gene ID" value="gene-AYBTSS11_LOCUS9362"/>
</dbReference>
<evidence type="ECO:0000259" key="6">
    <source>
        <dbReference type="Pfam" id="PF09265"/>
    </source>
</evidence>
<dbReference type="Gene3D" id="3.30.465.10">
    <property type="match status" value="1"/>
</dbReference>
<dbReference type="PANTHER" id="PTHR13878">
    <property type="entry name" value="GULONOLACTONE OXIDASE"/>
    <property type="match status" value="1"/>
</dbReference>